<reference evidence="7" key="2">
    <citation type="submission" date="2021-04" db="EMBL/GenBank/DDBJ databases">
        <title>Complete Genome and methylome analysis of Thiothrix fructosivorans ATCC 49748.</title>
        <authorList>
            <person name="Fomenkov A."/>
            <person name="Sun L."/>
            <person name="Vincze T."/>
            <person name="Grabovich M.Y."/>
            <person name="Roberts R.J."/>
        </authorList>
    </citation>
    <scope>NUCLEOTIDE SEQUENCE</scope>
    <source>
        <strain evidence="7">ATCC 49748</strain>
    </source>
</reference>
<dbReference type="Gene3D" id="3.50.50.60">
    <property type="entry name" value="FAD/NAD(P)-binding domain"/>
    <property type="match status" value="2"/>
</dbReference>
<evidence type="ECO:0000313" key="6">
    <source>
        <dbReference type="EMBL" id="MBO0615316.1"/>
    </source>
</evidence>
<dbReference type="Gene3D" id="3.90.760.10">
    <property type="entry name" value="Flavocytochrome c sulphide dehydrogenase, flavin-binding domain"/>
    <property type="match status" value="1"/>
</dbReference>
<dbReference type="InterPro" id="IPR006311">
    <property type="entry name" value="TAT_signal"/>
</dbReference>
<dbReference type="InterPro" id="IPR036188">
    <property type="entry name" value="FAD/NAD-bd_sf"/>
</dbReference>
<dbReference type="InterPro" id="IPR037092">
    <property type="entry name" value="FlavoCytC_S_DH_flav-bd_sf"/>
</dbReference>
<dbReference type="PANTHER" id="PTHR43755">
    <property type="match status" value="1"/>
</dbReference>
<dbReference type="EMBL" id="JAFMPM010000008">
    <property type="protein sequence ID" value="MBO0615316.1"/>
    <property type="molecule type" value="Genomic_DNA"/>
</dbReference>
<proteinExistence type="predicted"/>
<dbReference type="Proteomes" id="UP000664466">
    <property type="component" value="Unassembled WGS sequence"/>
</dbReference>
<accession>A0A8B0SGC6</accession>
<dbReference type="Pfam" id="PF07992">
    <property type="entry name" value="Pyr_redox_2"/>
    <property type="match status" value="1"/>
</dbReference>
<dbReference type="InterPro" id="IPR052541">
    <property type="entry name" value="SQRD"/>
</dbReference>
<dbReference type="RefSeq" id="WP_207253028.1">
    <property type="nucleotide sequence ID" value="NZ_JAFMPM010000008.1"/>
</dbReference>
<dbReference type="FunFam" id="3.50.50.60:FF:000234">
    <property type="entry name" value="Flavocytochrome C sulfide dehydrogenase"/>
    <property type="match status" value="1"/>
</dbReference>
<dbReference type="SUPFAM" id="SSF55424">
    <property type="entry name" value="FAD/NAD-linked reductases, dimerisation (C-terminal) domain"/>
    <property type="match status" value="1"/>
</dbReference>
<protein>
    <submittedName>
        <fullName evidence="7">FAD-dependent oxidoreductase</fullName>
    </submittedName>
</protein>
<dbReference type="InterPro" id="IPR049386">
    <property type="entry name" value="FCSD_central"/>
</dbReference>
<evidence type="ECO:0000259" key="4">
    <source>
        <dbReference type="Pfam" id="PF09242"/>
    </source>
</evidence>
<dbReference type="AlphaFoldDB" id="A0A8B0SGC6"/>
<dbReference type="GO" id="GO:0050660">
    <property type="term" value="F:flavin adenine dinucleotide binding"/>
    <property type="evidence" value="ECO:0007669"/>
    <property type="project" value="InterPro"/>
</dbReference>
<keyword evidence="1" id="KW-0285">Flavoprotein</keyword>
<feature type="domain" description="Sulfide dehydrogenase [flavocytochrome c] flavoprotein chain central" evidence="5">
    <location>
        <begin position="179"/>
        <end position="294"/>
    </location>
</feature>
<evidence type="ECO:0000259" key="3">
    <source>
        <dbReference type="Pfam" id="PF07992"/>
    </source>
</evidence>
<dbReference type="Pfam" id="PF09242">
    <property type="entry name" value="FCSD-flav_bind"/>
    <property type="match status" value="1"/>
</dbReference>
<keyword evidence="8" id="KW-1185">Reference proteome</keyword>
<gene>
    <name evidence="7" type="ORF">J1836_016065</name>
    <name evidence="6" type="ORF">J1836_20680</name>
</gene>
<sequence length="439" mass="46645">MNKLSRRDFIRTAGGFTLLSAYGFPLFASTAESTASAAAPATPAATKARVIVIGGGYGGTIAAKYIRMADPAIEVTLIEKHAEFISCPLSNEVLSGERDLKSLTFNYKGLEAHGVKVVIAEVTAIDPVKKSVTAGGQELAYDKLVVSPGVDYKWDSIQGHSAELAESKIPHAWKAGAQTALLRKQIEGMKDGGKVIITAPPDPFRCPPGPYERAAQIASYLKHHKPKSKVIILDDKAGFSKQSLFTQGWQMHYGDMIEWVSGEQGGKISAVNPDAMTVTGELEDFSADVINIIPPQKAGPIAFAAGLTNESGWCPVDQRTFESTIHKDVYVIGDACIAGKMPKSGYAANSHGKVCAAAIAASVNGTPIPEPSYVNTCYSVIAPNHGISVAAVYRLEGKEIVPVPDSGGISPLGASERDRALEAEYAYSWLKNITSDMFG</sequence>
<reference evidence="6 8" key="1">
    <citation type="submission" date="2021-03" db="EMBL/GenBank/DDBJ databases">
        <title>Draft genome and methylome analysis of Thiotrix fructosivoruns ATCC 49748.</title>
        <authorList>
            <person name="Fomenkov A."/>
            <person name="Grabovich M.Y."/>
            <person name="Roberts R.J."/>
        </authorList>
    </citation>
    <scope>NUCLEOTIDE SEQUENCE [LARGE SCALE GENOMIC DNA]</scope>
    <source>
        <strain evidence="6 8">ATCC 49748</strain>
    </source>
</reference>
<dbReference type="InterPro" id="IPR015323">
    <property type="entry name" value="FlavoCytC_S_DH_flav-bd"/>
</dbReference>
<evidence type="ECO:0000256" key="1">
    <source>
        <dbReference type="ARBA" id="ARBA00022630"/>
    </source>
</evidence>
<evidence type="ECO:0000313" key="7">
    <source>
        <dbReference type="EMBL" id="QTX10094.1"/>
    </source>
</evidence>
<name>A0A8B0SGC6_9GAMM</name>
<dbReference type="Pfam" id="PF21706">
    <property type="entry name" value="FCSD_central"/>
    <property type="match status" value="1"/>
</dbReference>
<evidence type="ECO:0000259" key="5">
    <source>
        <dbReference type="Pfam" id="PF21706"/>
    </source>
</evidence>
<dbReference type="GO" id="GO:0016491">
    <property type="term" value="F:oxidoreductase activity"/>
    <property type="evidence" value="ECO:0007669"/>
    <property type="project" value="InterPro"/>
</dbReference>
<dbReference type="InterPro" id="IPR023753">
    <property type="entry name" value="FAD/NAD-binding_dom"/>
</dbReference>
<dbReference type="EMBL" id="CP072748">
    <property type="protein sequence ID" value="QTX10094.1"/>
    <property type="molecule type" value="Genomic_DNA"/>
</dbReference>
<evidence type="ECO:0000256" key="2">
    <source>
        <dbReference type="ARBA" id="ARBA00022827"/>
    </source>
</evidence>
<evidence type="ECO:0000313" key="8">
    <source>
        <dbReference type="Proteomes" id="UP000664466"/>
    </source>
</evidence>
<dbReference type="SUPFAM" id="SSF51905">
    <property type="entry name" value="FAD/NAD(P)-binding domain"/>
    <property type="match status" value="2"/>
</dbReference>
<feature type="domain" description="FAD/NAD(P)-binding" evidence="3">
    <location>
        <begin position="49"/>
        <end position="151"/>
    </location>
</feature>
<dbReference type="PROSITE" id="PS51318">
    <property type="entry name" value="TAT"/>
    <property type="match status" value="1"/>
</dbReference>
<keyword evidence="2" id="KW-0274">FAD</keyword>
<dbReference type="PANTHER" id="PTHR43755:SF1">
    <property type="entry name" value="FAD-DEPENDENT PYRIDINE NUCLEOTIDE-DISULPHIDE OXIDOREDUCTASE"/>
    <property type="match status" value="1"/>
</dbReference>
<feature type="domain" description="Flavocytochrome c sulphide dehydrogenase flavin-binding" evidence="4">
    <location>
        <begin position="369"/>
        <end position="438"/>
    </location>
</feature>
<organism evidence="7">
    <name type="scientific">Thiothrix fructosivorans</name>
    <dbReference type="NCBI Taxonomy" id="111770"/>
    <lineage>
        <taxon>Bacteria</taxon>
        <taxon>Pseudomonadati</taxon>
        <taxon>Pseudomonadota</taxon>
        <taxon>Gammaproteobacteria</taxon>
        <taxon>Thiotrichales</taxon>
        <taxon>Thiotrichaceae</taxon>
        <taxon>Thiothrix</taxon>
    </lineage>
</organism>
<dbReference type="InterPro" id="IPR016156">
    <property type="entry name" value="FAD/NAD-linked_Rdtase_dimer_sf"/>
</dbReference>